<evidence type="ECO:0000313" key="1">
    <source>
        <dbReference type="EMBL" id="CAG8807927.1"/>
    </source>
</evidence>
<feature type="non-terminal residue" evidence="1">
    <location>
        <position position="1"/>
    </location>
</feature>
<comment type="caution">
    <text evidence="1">The sequence shown here is derived from an EMBL/GenBank/DDBJ whole genome shotgun (WGS) entry which is preliminary data.</text>
</comment>
<reference evidence="1" key="1">
    <citation type="submission" date="2021-06" db="EMBL/GenBank/DDBJ databases">
        <authorList>
            <person name="Kallberg Y."/>
            <person name="Tangrot J."/>
            <person name="Rosling A."/>
        </authorList>
    </citation>
    <scope>NUCLEOTIDE SEQUENCE</scope>
    <source>
        <strain evidence="1">IN212</strain>
    </source>
</reference>
<proteinExistence type="predicted"/>
<accession>A0A9N9K1U0</accession>
<dbReference type="OrthoDB" id="2414483at2759"/>
<organism evidence="1 2">
    <name type="scientific">Racocetra fulgida</name>
    <dbReference type="NCBI Taxonomy" id="60492"/>
    <lineage>
        <taxon>Eukaryota</taxon>
        <taxon>Fungi</taxon>
        <taxon>Fungi incertae sedis</taxon>
        <taxon>Mucoromycota</taxon>
        <taxon>Glomeromycotina</taxon>
        <taxon>Glomeromycetes</taxon>
        <taxon>Diversisporales</taxon>
        <taxon>Gigasporaceae</taxon>
        <taxon>Racocetra</taxon>
    </lineage>
</organism>
<protein>
    <submittedName>
        <fullName evidence="1">8122_t:CDS:1</fullName>
    </submittedName>
</protein>
<keyword evidence="2" id="KW-1185">Reference proteome</keyword>
<dbReference type="AlphaFoldDB" id="A0A9N9K1U0"/>
<dbReference type="Proteomes" id="UP000789396">
    <property type="component" value="Unassembled WGS sequence"/>
</dbReference>
<dbReference type="EMBL" id="CAJVPZ010080689">
    <property type="protein sequence ID" value="CAG8807927.1"/>
    <property type="molecule type" value="Genomic_DNA"/>
</dbReference>
<gene>
    <name evidence="1" type="ORF">RFULGI_LOCUS18429</name>
</gene>
<evidence type="ECO:0000313" key="2">
    <source>
        <dbReference type="Proteomes" id="UP000789396"/>
    </source>
</evidence>
<name>A0A9N9K1U0_9GLOM</name>
<feature type="non-terminal residue" evidence="1">
    <location>
        <position position="50"/>
    </location>
</feature>
<sequence length="50" mass="5669">ARNKSDLEFSDEARNAYDDIYNALETLNKTDLTKFDDSDPLTIDVIDISS</sequence>